<name>A0A7S3N0I3_9SPIT</name>
<organism evidence="1">
    <name type="scientific">Strombidium inclinatum</name>
    <dbReference type="NCBI Taxonomy" id="197538"/>
    <lineage>
        <taxon>Eukaryota</taxon>
        <taxon>Sar</taxon>
        <taxon>Alveolata</taxon>
        <taxon>Ciliophora</taxon>
        <taxon>Intramacronucleata</taxon>
        <taxon>Spirotrichea</taxon>
        <taxon>Oligotrichia</taxon>
        <taxon>Strombidiidae</taxon>
        <taxon>Strombidium</taxon>
    </lineage>
</organism>
<sequence>MQASSTLTAASSIFNTNHVVVSSSRLVEPLWRAELDFVPGLLLKALHRATRVGQILKLGGLQRIFQFCPILFHFRDADNVLLRVVLVVVAEVLLAEQEGMVFFPPAGLVLSGGVIRVDPLGAGSERFLIILNDLNVQVYLVLGLGERGRWIFSSRRGRRWLVGYLVPDLEGRSWVLGLRVDSLNLLAMKENFSDLLTLAPLGLTRARLSL</sequence>
<reference evidence="1" key="1">
    <citation type="submission" date="2021-01" db="EMBL/GenBank/DDBJ databases">
        <authorList>
            <person name="Corre E."/>
            <person name="Pelletier E."/>
            <person name="Niang G."/>
            <person name="Scheremetjew M."/>
            <person name="Finn R."/>
            <person name="Kale V."/>
            <person name="Holt S."/>
            <person name="Cochrane G."/>
            <person name="Meng A."/>
            <person name="Brown T."/>
            <person name="Cohen L."/>
        </authorList>
    </citation>
    <scope>NUCLEOTIDE SEQUENCE</scope>
    <source>
        <strain evidence="1">S3</strain>
    </source>
</reference>
<evidence type="ECO:0000313" key="1">
    <source>
        <dbReference type="EMBL" id="CAE0330673.1"/>
    </source>
</evidence>
<dbReference type="EMBL" id="HBIH01028215">
    <property type="protein sequence ID" value="CAE0330673.1"/>
    <property type="molecule type" value="Transcribed_RNA"/>
</dbReference>
<accession>A0A7S3N0I3</accession>
<proteinExistence type="predicted"/>
<gene>
    <name evidence="1" type="ORF">SINC0208_LOCUS11305</name>
</gene>
<protein>
    <submittedName>
        <fullName evidence="1">Uncharacterized protein</fullName>
    </submittedName>
</protein>
<dbReference type="AlphaFoldDB" id="A0A7S3N0I3"/>